<evidence type="ECO:0000256" key="5">
    <source>
        <dbReference type="SAM" id="Phobius"/>
    </source>
</evidence>
<dbReference type="PRINTS" id="PR01035">
    <property type="entry name" value="TCRTETA"/>
</dbReference>
<keyword evidence="2 5" id="KW-0812">Transmembrane</keyword>
<gene>
    <name evidence="7" type="ORF">SAMN05421849_2000</name>
</gene>
<sequence>MNDDGTDKPLDPAAAQAFSVKPLMFMAFVCSMAMMVFVALAGPIARVLDLPPWQIGAAMTIAGVGWMVMARVWGGLSDSHGRRPVLLLGLAGFTLSYLLLALFIDLALRTAMAPLLALAGLLAGRGIAGLFYAAVPATSTALVADHTRPEERTSALAAIGASSAAGMVVGPGLAGLVAPFGLSLPFHVTAVLPVIALLLIWLTLPAARHHPAPARQRLRLLDPRLRRPMMVAFAAMFSVSVAQIIVGFFALDRLGLGPAEAARAAGLALAAVGISLVCAQVVLRRLGWPPARLIRIGALIGGTGFASAMFAVNPPMLWASYAFAAFGMGWVYPSVSALAANSVEGHEQGAAAGTVAAAQGLGTILGPIVGTLVYGLGAGLPYALVGALLVTTALWRRREAVPNDP</sequence>
<keyword evidence="8" id="KW-1185">Reference proteome</keyword>
<accession>A0A1R3X146</accession>
<evidence type="ECO:0000256" key="4">
    <source>
        <dbReference type="ARBA" id="ARBA00023136"/>
    </source>
</evidence>
<evidence type="ECO:0000259" key="6">
    <source>
        <dbReference type="PROSITE" id="PS50850"/>
    </source>
</evidence>
<proteinExistence type="predicted"/>
<evidence type="ECO:0000313" key="7">
    <source>
        <dbReference type="EMBL" id="SIT83879.1"/>
    </source>
</evidence>
<dbReference type="Proteomes" id="UP000192455">
    <property type="component" value="Unassembled WGS sequence"/>
</dbReference>
<dbReference type="InterPro" id="IPR001958">
    <property type="entry name" value="Tet-R_TetA/multi-R_MdtG-like"/>
</dbReference>
<feature type="transmembrane region" description="Helical" evidence="5">
    <location>
        <begin position="116"/>
        <end position="135"/>
    </location>
</feature>
<feature type="transmembrane region" description="Helical" evidence="5">
    <location>
        <begin position="184"/>
        <end position="207"/>
    </location>
</feature>
<dbReference type="PANTHER" id="PTHR23546:SF1">
    <property type="entry name" value="MEMBRANE PROTEIN"/>
    <property type="match status" value="1"/>
</dbReference>
<feature type="transmembrane region" description="Helical" evidence="5">
    <location>
        <begin position="23"/>
        <end position="41"/>
    </location>
</feature>
<evidence type="ECO:0000256" key="3">
    <source>
        <dbReference type="ARBA" id="ARBA00022989"/>
    </source>
</evidence>
<evidence type="ECO:0000256" key="2">
    <source>
        <dbReference type="ARBA" id="ARBA00022692"/>
    </source>
</evidence>
<organism evidence="7 8">
    <name type="scientific">Pontibaca methylaminivorans</name>
    <dbReference type="NCBI Taxonomy" id="515897"/>
    <lineage>
        <taxon>Bacteria</taxon>
        <taxon>Pseudomonadati</taxon>
        <taxon>Pseudomonadota</taxon>
        <taxon>Alphaproteobacteria</taxon>
        <taxon>Rhodobacterales</taxon>
        <taxon>Roseobacteraceae</taxon>
        <taxon>Pontibaca</taxon>
    </lineage>
</organism>
<reference evidence="7 8" key="1">
    <citation type="submission" date="2017-01" db="EMBL/GenBank/DDBJ databases">
        <authorList>
            <person name="Mah S.A."/>
            <person name="Swanson W.J."/>
            <person name="Moy G.W."/>
            <person name="Vacquier V.D."/>
        </authorList>
    </citation>
    <scope>NUCLEOTIDE SEQUENCE [LARGE SCALE GENOMIC DNA]</scope>
    <source>
        <strain evidence="7 8">DSM 21219</strain>
    </source>
</reference>
<dbReference type="PROSITE" id="PS50850">
    <property type="entry name" value="MFS"/>
    <property type="match status" value="1"/>
</dbReference>
<evidence type="ECO:0000256" key="1">
    <source>
        <dbReference type="ARBA" id="ARBA00004141"/>
    </source>
</evidence>
<dbReference type="InterPro" id="IPR020846">
    <property type="entry name" value="MFS_dom"/>
</dbReference>
<comment type="subcellular location">
    <subcellularLocation>
        <location evidence="1">Membrane</location>
        <topology evidence="1">Multi-pass membrane protein</topology>
    </subcellularLocation>
</comment>
<feature type="transmembrane region" description="Helical" evidence="5">
    <location>
        <begin position="293"/>
        <end position="312"/>
    </location>
</feature>
<dbReference type="GO" id="GO:0016020">
    <property type="term" value="C:membrane"/>
    <property type="evidence" value="ECO:0007669"/>
    <property type="project" value="UniProtKB-SubCell"/>
</dbReference>
<dbReference type="InterPro" id="IPR036259">
    <property type="entry name" value="MFS_trans_sf"/>
</dbReference>
<dbReference type="GO" id="GO:0022857">
    <property type="term" value="F:transmembrane transporter activity"/>
    <property type="evidence" value="ECO:0007669"/>
    <property type="project" value="InterPro"/>
</dbReference>
<dbReference type="EMBL" id="FTPS01000001">
    <property type="protein sequence ID" value="SIT83879.1"/>
    <property type="molecule type" value="Genomic_DNA"/>
</dbReference>
<feature type="domain" description="Major facilitator superfamily (MFS) profile" evidence="6">
    <location>
        <begin position="19"/>
        <end position="401"/>
    </location>
</feature>
<keyword evidence="3 5" id="KW-1133">Transmembrane helix</keyword>
<dbReference type="PANTHER" id="PTHR23546">
    <property type="entry name" value="TRANSPORT PROTEIN"/>
    <property type="match status" value="1"/>
</dbReference>
<keyword evidence="4 5" id="KW-0472">Membrane</keyword>
<protein>
    <submittedName>
        <fullName evidence="7">Predicted arabinose efflux permease, MFS family</fullName>
    </submittedName>
</protein>
<dbReference type="InterPro" id="IPR011701">
    <property type="entry name" value="MFS"/>
</dbReference>
<evidence type="ECO:0000313" key="8">
    <source>
        <dbReference type="Proteomes" id="UP000192455"/>
    </source>
</evidence>
<feature type="transmembrane region" description="Helical" evidence="5">
    <location>
        <begin position="85"/>
        <end position="104"/>
    </location>
</feature>
<dbReference type="OrthoDB" id="9764259at2"/>
<feature type="transmembrane region" description="Helical" evidence="5">
    <location>
        <begin position="374"/>
        <end position="395"/>
    </location>
</feature>
<dbReference type="RefSeq" id="WP_076649714.1">
    <property type="nucleotide sequence ID" value="NZ_FTPS01000001.1"/>
</dbReference>
<name>A0A1R3X146_9RHOB</name>
<dbReference type="STRING" id="515897.SAMN05421849_2000"/>
<dbReference type="AlphaFoldDB" id="A0A1R3X146"/>
<feature type="transmembrane region" description="Helical" evidence="5">
    <location>
        <begin position="261"/>
        <end position="281"/>
    </location>
</feature>
<feature type="transmembrane region" description="Helical" evidence="5">
    <location>
        <begin position="156"/>
        <end position="178"/>
    </location>
</feature>
<feature type="transmembrane region" description="Helical" evidence="5">
    <location>
        <begin position="228"/>
        <end position="249"/>
    </location>
</feature>
<dbReference type="Gene3D" id="1.20.1250.20">
    <property type="entry name" value="MFS general substrate transporter like domains"/>
    <property type="match status" value="1"/>
</dbReference>
<feature type="transmembrane region" description="Helical" evidence="5">
    <location>
        <begin position="53"/>
        <end position="73"/>
    </location>
</feature>
<dbReference type="Pfam" id="PF07690">
    <property type="entry name" value="MFS_1"/>
    <property type="match status" value="1"/>
</dbReference>
<dbReference type="SUPFAM" id="SSF103473">
    <property type="entry name" value="MFS general substrate transporter"/>
    <property type="match status" value="1"/>
</dbReference>